<dbReference type="GO" id="GO:0016491">
    <property type="term" value="F:oxidoreductase activity"/>
    <property type="evidence" value="ECO:0007669"/>
    <property type="project" value="UniProtKB-KW"/>
</dbReference>
<dbReference type="STRING" id="1236973.JCM9157_4289"/>
<dbReference type="Proteomes" id="UP000018896">
    <property type="component" value="Unassembled WGS sequence"/>
</dbReference>
<dbReference type="eggNOG" id="COG0673">
    <property type="taxonomic scope" value="Bacteria"/>
</dbReference>
<evidence type="ECO:0000313" key="4">
    <source>
        <dbReference type="EMBL" id="GAE37046.1"/>
    </source>
</evidence>
<organism evidence="4 5">
    <name type="scientific">Halalkalibacter akibai (strain ATCC 43226 / DSM 21942 / CIP 109018 / JCM 9157 / 1139)</name>
    <name type="common">Bacillus akibai</name>
    <dbReference type="NCBI Taxonomy" id="1236973"/>
    <lineage>
        <taxon>Bacteria</taxon>
        <taxon>Bacillati</taxon>
        <taxon>Bacillota</taxon>
        <taxon>Bacilli</taxon>
        <taxon>Bacillales</taxon>
        <taxon>Bacillaceae</taxon>
        <taxon>Halalkalibacter</taxon>
    </lineage>
</organism>
<dbReference type="InterPro" id="IPR050463">
    <property type="entry name" value="Gfo/Idh/MocA_oxidrdct_glycsds"/>
</dbReference>
<dbReference type="EMBL" id="BAUV01000051">
    <property type="protein sequence ID" value="GAE37046.1"/>
    <property type="molecule type" value="Genomic_DNA"/>
</dbReference>
<gene>
    <name evidence="4" type="ORF">JCM9157_4289</name>
</gene>
<keyword evidence="5" id="KW-1185">Reference proteome</keyword>
<dbReference type="InterPro" id="IPR036291">
    <property type="entry name" value="NAD(P)-bd_dom_sf"/>
</dbReference>
<dbReference type="Gene3D" id="3.30.360.10">
    <property type="entry name" value="Dihydrodipicolinate Reductase, domain 2"/>
    <property type="match status" value="1"/>
</dbReference>
<evidence type="ECO:0000313" key="5">
    <source>
        <dbReference type="Proteomes" id="UP000018896"/>
    </source>
</evidence>
<evidence type="ECO:0000259" key="3">
    <source>
        <dbReference type="Pfam" id="PF22725"/>
    </source>
</evidence>
<dbReference type="SUPFAM" id="SSF51735">
    <property type="entry name" value="NAD(P)-binding Rossmann-fold domains"/>
    <property type="match status" value="1"/>
</dbReference>
<dbReference type="PANTHER" id="PTHR43818">
    <property type="entry name" value="BCDNA.GH03377"/>
    <property type="match status" value="1"/>
</dbReference>
<sequence>MYKKIRVAIIGLGVVGQRLIKDFNENQHTVITTVCDLDETLAQNIATANGDVTYYTDYKTLLEAEDVDLVYVSVPPALHFDIVMEAIRHNRHVLCEKPLANSIEEAETMWKAAEEANVVHAMHFPLPYSAPVRTIQELVEEQALGEIRRISLQLHFDVWPRPWQQTPWIGTREQGGFIREILPHYAQLILQFFGPVQTVHSKVEFPENQSISETGLIAHLTLENGIEVLIDGLVGQAEKEKIRFTIHGTQQSISLEDWRVLKSAKRGENIVEVDQSQIKPSSVNLIEECVKAISGQKAFLIDFKMGYAVQKILEETRGATL</sequence>
<comment type="caution">
    <text evidence="4">The sequence shown here is derived from an EMBL/GenBank/DDBJ whole genome shotgun (WGS) entry which is preliminary data.</text>
</comment>
<dbReference type="RefSeq" id="WP_035667408.1">
    <property type="nucleotide sequence ID" value="NZ_BAUV01000051.1"/>
</dbReference>
<feature type="domain" description="GFO/IDH/MocA-like oxidoreductase" evidence="3">
    <location>
        <begin position="132"/>
        <end position="253"/>
    </location>
</feature>
<proteinExistence type="predicted"/>
<dbReference type="SUPFAM" id="SSF55347">
    <property type="entry name" value="Glyceraldehyde-3-phosphate dehydrogenase-like, C-terminal domain"/>
    <property type="match status" value="1"/>
</dbReference>
<keyword evidence="1" id="KW-0560">Oxidoreductase</keyword>
<name>W4QY86_HALA3</name>
<evidence type="ECO:0000259" key="2">
    <source>
        <dbReference type="Pfam" id="PF01408"/>
    </source>
</evidence>
<dbReference type="Pfam" id="PF22725">
    <property type="entry name" value="GFO_IDH_MocA_C3"/>
    <property type="match status" value="1"/>
</dbReference>
<evidence type="ECO:0008006" key="6">
    <source>
        <dbReference type="Google" id="ProtNLM"/>
    </source>
</evidence>
<protein>
    <recommendedName>
        <fullName evidence="6">Gfo/Idh/MocA family oxidoreductase</fullName>
    </recommendedName>
</protein>
<dbReference type="OrthoDB" id="9815825at2"/>
<accession>W4QY86</accession>
<dbReference type="AlphaFoldDB" id="W4QY86"/>
<reference evidence="4 5" key="1">
    <citation type="journal article" date="2014" name="Genome Announc.">
        <title>Draft Genome Sequences of Three Alkaliphilic Bacillus Strains, Bacillus wakoensis JCM 9140T, Bacillus akibai JCM 9157T, and Bacillus hemicellulosilyticus JCM 9152T.</title>
        <authorList>
            <person name="Yuki M."/>
            <person name="Oshima K."/>
            <person name="Suda W."/>
            <person name="Oshida Y."/>
            <person name="Kitamura K."/>
            <person name="Iida T."/>
            <person name="Hattori M."/>
            <person name="Ohkuma M."/>
        </authorList>
    </citation>
    <scope>NUCLEOTIDE SEQUENCE [LARGE SCALE GENOMIC DNA]</scope>
    <source>
        <strain evidence="4 5">JCM 9157</strain>
    </source>
</reference>
<dbReference type="InterPro" id="IPR000683">
    <property type="entry name" value="Gfo/Idh/MocA-like_OxRdtase_N"/>
</dbReference>
<dbReference type="PANTHER" id="PTHR43818:SF11">
    <property type="entry name" value="BCDNA.GH03377"/>
    <property type="match status" value="1"/>
</dbReference>
<dbReference type="Pfam" id="PF01408">
    <property type="entry name" value="GFO_IDH_MocA"/>
    <property type="match status" value="1"/>
</dbReference>
<evidence type="ECO:0000256" key="1">
    <source>
        <dbReference type="ARBA" id="ARBA00023002"/>
    </source>
</evidence>
<dbReference type="InterPro" id="IPR055170">
    <property type="entry name" value="GFO_IDH_MocA-like_dom"/>
</dbReference>
<dbReference type="GO" id="GO:0000166">
    <property type="term" value="F:nucleotide binding"/>
    <property type="evidence" value="ECO:0007669"/>
    <property type="project" value="InterPro"/>
</dbReference>
<feature type="domain" description="Gfo/Idh/MocA-like oxidoreductase N-terminal" evidence="2">
    <location>
        <begin position="5"/>
        <end position="121"/>
    </location>
</feature>
<dbReference type="Gene3D" id="3.40.50.720">
    <property type="entry name" value="NAD(P)-binding Rossmann-like Domain"/>
    <property type="match status" value="1"/>
</dbReference>